<keyword evidence="1" id="KW-0732">Signal</keyword>
<gene>
    <name evidence="2" type="ORF">E2C01_016734</name>
</gene>
<proteinExistence type="predicted"/>
<feature type="chain" id="PRO_5023043365" description="Secreted protein" evidence="1">
    <location>
        <begin position="16"/>
        <end position="87"/>
    </location>
</feature>
<accession>A0A5B7DR05</accession>
<evidence type="ECO:0000313" key="2">
    <source>
        <dbReference type="EMBL" id="MPC23675.1"/>
    </source>
</evidence>
<dbReference type="Proteomes" id="UP000324222">
    <property type="component" value="Unassembled WGS sequence"/>
</dbReference>
<evidence type="ECO:0000256" key="1">
    <source>
        <dbReference type="SAM" id="SignalP"/>
    </source>
</evidence>
<protein>
    <recommendedName>
        <fullName evidence="4">Secreted protein</fullName>
    </recommendedName>
</protein>
<evidence type="ECO:0008006" key="4">
    <source>
        <dbReference type="Google" id="ProtNLM"/>
    </source>
</evidence>
<dbReference type="AlphaFoldDB" id="A0A5B7DR05"/>
<keyword evidence="3" id="KW-1185">Reference proteome</keyword>
<reference evidence="2 3" key="1">
    <citation type="submission" date="2019-05" db="EMBL/GenBank/DDBJ databases">
        <title>Another draft genome of Portunus trituberculatus and its Hox gene families provides insights of decapod evolution.</title>
        <authorList>
            <person name="Jeong J.-H."/>
            <person name="Song I."/>
            <person name="Kim S."/>
            <person name="Choi T."/>
            <person name="Kim D."/>
            <person name="Ryu S."/>
            <person name="Kim W."/>
        </authorList>
    </citation>
    <scope>NUCLEOTIDE SEQUENCE [LARGE SCALE GENOMIC DNA]</scope>
    <source>
        <tissue evidence="2">Muscle</tissue>
    </source>
</reference>
<sequence>MRGGGMPALVPLSSAVVVGTGMRVGMMRGCPPSGVAVRSGDGRVIPGISVGAVDDGEFHQLPLLQLVLTVGLWRGGNETHNKAAHNT</sequence>
<feature type="signal peptide" evidence="1">
    <location>
        <begin position="1"/>
        <end position="15"/>
    </location>
</feature>
<evidence type="ECO:0000313" key="3">
    <source>
        <dbReference type="Proteomes" id="UP000324222"/>
    </source>
</evidence>
<name>A0A5B7DR05_PORTR</name>
<dbReference type="EMBL" id="VSRR010001239">
    <property type="protein sequence ID" value="MPC23675.1"/>
    <property type="molecule type" value="Genomic_DNA"/>
</dbReference>
<organism evidence="2 3">
    <name type="scientific">Portunus trituberculatus</name>
    <name type="common">Swimming crab</name>
    <name type="synonym">Neptunus trituberculatus</name>
    <dbReference type="NCBI Taxonomy" id="210409"/>
    <lineage>
        <taxon>Eukaryota</taxon>
        <taxon>Metazoa</taxon>
        <taxon>Ecdysozoa</taxon>
        <taxon>Arthropoda</taxon>
        <taxon>Crustacea</taxon>
        <taxon>Multicrustacea</taxon>
        <taxon>Malacostraca</taxon>
        <taxon>Eumalacostraca</taxon>
        <taxon>Eucarida</taxon>
        <taxon>Decapoda</taxon>
        <taxon>Pleocyemata</taxon>
        <taxon>Brachyura</taxon>
        <taxon>Eubrachyura</taxon>
        <taxon>Portunoidea</taxon>
        <taxon>Portunidae</taxon>
        <taxon>Portuninae</taxon>
        <taxon>Portunus</taxon>
    </lineage>
</organism>
<comment type="caution">
    <text evidence="2">The sequence shown here is derived from an EMBL/GenBank/DDBJ whole genome shotgun (WGS) entry which is preliminary data.</text>
</comment>